<dbReference type="AlphaFoldDB" id="A0A7D7QDZ3"/>
<gene>
    <name evidence="1" type="ORF">HUN01_00370</name>
</gene>
<sequence>MAVPTEIRKRAIALLEQLPRESLVKAVEFLEALSHEALQVSETPNPQISEAALLQIIQHRLSPEEQDRLAYLRQQNEIGVIRDTEHQELLMYVERVEQQDAERAEALIKLAQLRQTDLKVLINEFLPKHSNIA</sequence>
<geneLocation type="plasmid" evidence="2">
    <name>pne_2</name>
</geneLocation>
<proteinExistence type="predicted"/>
<keyword evidence="1" id="KW-0614">Plasmid</keyword>
<dbReference type="RefSeq" id="WP_181927118.1">
    <property type="nucleotide sequence ID" value="NZ_CP054694.1"/>
</dbReference>
<protein>
    <recommendedName>
        <fullName evidence="3">STAS/SEC14 domain-containing protein</fullName>
    </recommendedName>
</protein>
<name>A0A7D7QDZ3_9NOSO</name>
<dbReference type="EMBL" id="CP054694">
    <property type="protein sequence ID" value="QMS86122.1"/>
    <property type="molecule type" value="Genomic_DNA"/>
</dbReference>
<organism evidence="1 2">
    <name type="scientific">Nostoc edaphicum CCNP1411</name>
    <dbReference type="NCBI Taxonomy" id="1472755"/>
    <lineage>
        <taxon>Bacteria</taxon>
        <taxon>Bacillati</taxon>
        <taxon>Cyanobacteriota</taxon>
        <taxon>Cyanophyceae</taxon>
        <taxon>Nostocales</taxon>
        <taxon>Nostocaceae</taxon>
        <taxon>Nostoc</taxon>
    </lineage>
</organism>
<accession>A0A7D7QDZ3</accession>
<evidence type="ECO:0008006" key="3">
    <source>
        <dbReference type="Google" id="ProtNLM"/>
    </source>
</evidence>
<dbReference type="KEGG" id="ned:HUN01_00370"/>
<keyword evidence="2" id="KW-1185">Reference proteome</keyword>
<evidence type="ECO:0000313" key="2">
    <source>
        <dbReference type="Proteomes" id="UP000514713"/>
    </source>
</evidence>
<reference evidence="2" key="1">
    <citation type="submission" date="2020-06" db="EMBL/GenBank/DDBJ databases">
        <title>Nostoc edaphicum CCNP1411 genome.</title>
        <authorList>
            <person name="Fidor A."/>
            <person name="Grabski M."/>
            <person name="Gawor J."/>
            <person name="Gromadka R."/>
            <person name="Wegrzyn G."/>
            <person name="Mazur-Marzec H."/>
        </authorList>
    </citation>
    <scope>NUCLEOTIDE SEQUENCE [LARGE SCALE GENOMIC DNA]</scope>
    <source>
        <strain evidence="2">CCNP1411</strain>
        <plasmid evidence="2">pne_2</plasmid>
    </source>
</reference>
<dbReference type="Proteomes" id="UP000514713">
    <property type="component" value="Plasmid pNe_2"/>
</dbReference>
<evidence type="ECO:0000313" key="1">
    <source>
        <dbReference type="EMBL" id="QMS86122.1"/>
    </source>
</evidence>